<evidence type="ECO:0000313" key="3">
    <source>
        <dbReference type="EMBL" id="QDT14311.1"/>
    </source>
</evidence>
<keyword evidence="1" id="KW-0802">TPR repeat</keyword>
<dbReference type="InterPro" id="IPR019734">
    <property type="entry name" value="TPR_rpt"/>
</dbReference>
<dbReference type="PANTHER" id="PTHR12558">
    <property type="entry name" value="CELL DIVISION CYCLE 16,23,27"/>
    <property type="match status" value="1"/>
</dbReference>
<evidence type="ECO:0000256" key="2">
    <source>
        <dbReference type="SAM" id="SignalP"/>
    </source>
</evidence>
<dbReference type="SMART" id="SM00028">
    <property type="entry name" value="TPR"/>
    <property type="match status" value="9"/>
</dbReference>
<keyword evidence="2" id="KW-0732">Signal</keyword>
<dbReference type="PANTHER" id="PTHR12558:SF13">
    <property type="entry name" value="CELL DIVISION CYCLE PROTEIN 27 HOMOLOG"/>
    <property type="match status" value="1"/>
</dbReference>
<gene>
    <name evidence="3" type="ORF">CA12_03830</name>
</gene>
<keyword evidence="4" id="KW-1185">Reference proteome</keyword>
<organism evidence="3 4">
    <name type="scientific">Alienimonas californiensis</name>
    <dbReference type="NCBI Taxonomy" id="2527989"/>
    <lineage>
        <taxon>Bacteria</taxon>
        <taxon>Pseudomonadati</taxon>
        <taxon>Planctomycetota</taxon>
        <taxon>Planctomycetia</taxon>
        <taxon>Planctomycetales</taxon>
        <taxon>Planctomycetaceae</taxon>
        <taxon>Alienimonas</taxon>
    </lineage>
</organism>
<accession>A0A517P4M2</accession>
<evidence type="ECO:0000256" key="1">
    <source>
        <dbReference type="PROSITE-ProRule" id="PRU00339"/>
    </source>
</evidence>
<name>A0A517P4M2_9PLAN</name>
<dbReference type="AlphaFoldDB" id="A0A517P4M2"/>
<proteinExistence type="predicted"/>
<feature type="signal peptide" evidence="2">
    <location>
        <begin position="1"/>
        <end position="34"/>
    </location>
</feature>
<dbReference type="EMBL" id="CP036265">
    <property type="protein sequence ID" value="QDT14311.1"/>
    <property type="molecule type" value="Genomic_DNA"/>
</dbReference>
<feature type="repeat" description="TPR" evidence="1">
    <location>
        <begin position="229"/>
        <end position="262"/>
    </location>
</feature>
<dbReference type="Proteomes" id="UP000318741">
    <property type="component" value="Chromosome"/>
</dbReference>
<dbReference type="Gene3D" id="1.25.40.10">
    <property type="entry name" value="Tetratricopeptide repeat domain"/>
    <property type="match status" value="7"/>
</dbReference>
<dbReference type="RefSeq" id="WP_165700501.1">
    <property type="nucleotide sequence ID" value="NZ_CP036265.1"/>
</dbReference>
<dbReference type="PROSITE" id="PS50005">
    <property type="entry name" value="TPR"/>
    <property type="match status" value="1"/>
</dbReference>
<dbReference type="KEGG" id="acaf:CA12_03830"/>
<sequence precursor="true">MPGPPVRPAVLRVVAAGLLAGSLALGPVASPAFAGPPAEDFRFAAGLYQKERYADAARKFADFLAEHADHEFAKRAALFRGFSLYEDGEMAAARDALRAALTRPDDAPGDQDYAPSALLRIGLAETALNDPAAAVKALEKLRADYPADPLADAALLPLGKARQAAGDLPAAERAVRQYLNATANDADANPATLTDARRALGNILAEQGNADAAAAELRRAAAGQRPEADEALRDLGLLDYRRGQYREAADTFGELIDREPTRGLLTDGRINRGFALYRLNEDEAAAVDLRAAADLAAPEQAQLARLWAGRAAERAGDREAAAADYQIARSLAPEGRWVPDVLYRWGILLADSPKAEDRAAALAKFEQVRAADPQSPLAEAAAGESARLLIAQATAALRDGDPAPARQLVADALKLNPAAADEPRVAFLLTRLDEADLKTADDAPERRAIEARYAALAADQTAPASVRRDSALRRAESLRARGELADAIKGFLSVADSLKPGEDDAALRDALALAAAAARAAGELETAAEAGERFLDLFPNDPRAADVRAAMADAAAEAGDFDAALAAYEAARAAGRSPRTDRLAVRLADRAIAELEALPADAENRSDKRTALATTAADLVAPIAADANATDPELRADALNLLGWSNYHRDRFAEAADAYRTVVENLPQTEGFDEALTQLGVSLARTDDRDAAETALRTAWKQLAPAQPAPAGAESAGPLQDAWIAGLERARFLRSQPDRAEDAGEAYAELYEKFPNSRTGPLLWEWGTTLYAAERYADADAVYATLVEQAPDHAEADKALLILAESDLLASPPRPADAVRRLARLLSPANDEPITTDDKTAEGAVEPYLTALSAAGDPAAVVAAAGPLAERFPDTRAAAIARLLAAEARVRLAVEKPDEAADLRAAARDDLADARAALVSLNVPEQAADRPDWASRPWILGANEAFFAKDYEQVDRLVEELEAWRPAPPDLFEAREIHARRFKQQAPPDFDRAEELAASVVNDPLANGTAAWDRAQFLLADLALLRLPSASEEAAKKALLSKARDVYLNLNLNGSTDAVKALAGLKTGEMDEQLGDRELARKSYEEVLADFPDTPEAKAAAEKLAALKAD</sequence>
<dbReference type="InterPro" id="IPR011990">
    <property type="entry name" value="TPR-like_helical_dom_sf"/>
</dbReference>
<dbReference type="SUPFAM" id="SSF48452">
    <property type="entry name" value="TPR-like"/>
    <property type="match status" value="3"/>
</dbReference>
<dbReference type="Pfam" id="PF13174">
    <property type="entry name" value="TPR_6"/>
    <property type="match status" value="3"/>
</dbReference>
<reference evidence="3 4" key="1">
    <citation type="submission" date="2019-02" db="EMBL/GenBank/DDBJ databases">
        <title>Deep-cultivation of Planctomycetes and their phenomic and genomic characterization uncovers novel biology.</title>
        <authorList>
            <person name="Wiegand S."/>
            <person name="Jogler M."/>
            <person name="Boedeker C."/>
            <person name="Pinto D."/>
            <person name="Vollmers J."/>
            <person name="Rivas-Marin E."/>
            <person name="Kohn T."/>
            <person name="Peeters S.H."/>
            <person name="Heuer A."/>
            <person name="Rast P."/>
            <person name="Oberbeckmann S."/>
            <person name="Bunk B."/>
            <person name="Jeske O."/>
            <person name="Meyerdierks A."/>
            <person name="Storesund J.E."/>
            <person name="Kallscheuer N."/>
            <person name="Luecker S."/>
            <person name="Lage O.M."/>
            <person name="Pohl T."/>
            <person name="Merkel B.J."/>
            <person name="Hornburger P."/>
            <person name="Mueller R.-W."/>
            <person name="Bruemmer F."/>
            <person name="Labrenz M."/>
            <person name="Spormann A.M."/>
            <person name="Op den Camp H."/>
            <person name="Overmann J."/>
            <person name="Amann R."/>
            <person name="Jetten M.S.M."/>
            <person name="Mascher T."/>
            <person name="Medema M.H."/>
            <person name="Devos D.P."/>
            <person name="Kaster A.-K."/>
            <person name="Ovreas L."/>
            <person name="Rohde M."/>
            <person name="Galperin M.Y."/>
            <person name="Jogler C."/>
        </authorList>
    </citation>
    <scope>NUCLEOTIDE SEQUENCE [LARGE SCALE GENOMIC DNA]</scope>
    <source>
        <strain evidence="3 4">CA12</strain>
    </source>
</reference>
<feature type="chain" id="PRO_5022244885" evidence="2">
    <location>
        <begin position="35"/>
        <end position="1110"/>
    </location>
</feature>
<protein>
    <submittedName>
        <fullName evidence="3">Tol-pal system protein YbgF</fullName>
    </submittedName>
</protein>
<evidence type="ECO:0000313" key="4">
    <source>
        <dbReference type="Proteomes" id="UP000318741"/>
    </source>
</evidence>